<evidence type="ECO:0000313" key="3">
    <source>
        <dbReference type="Proteomes" id="UP001549164"/>
    </source>
</evidence>
<gene>
    <name evidence="2" type="ORF">ABID12_003138</name>
</gene>
<proteinExistence type="predicted"/>
<dbReference type="PANTHER" id="PTHR34474:SF2">
    <property type="entry name" value="SIGNAL TRANSDUCTION PROTEIN TRAP"/>
    <property type="match status" value="1"/>
</dbReference>
<accession>A0ABV2IE42</accession>
<organism evidence="2 3">
    <name type="scientific">Martelella mangrovi</name>
    <dbReference type="NCBI Taxonomy" id="1397477"/>
    <lineage>
        <taxon>Bacteria</taxon>
        <taxon>Pseudomonadati</taxon>
        <taxon>Pseudomonadota</taxon>
        <taxon>Alphaproteobacteria</taxon>
        <taxon>Hyphomicrobiales</taxon>
        <taxon>Aurantimonadaceae</taxon>
        <taxon>Martelella</taxon>
    </lineage>
</organism>
<dbReference type="GO" id="GO:0004497">
    <property type="term" value="F:monooxygenase activity"/>
    <property type="evidence" value="ECO:0007669"/>
    <property type="project" value="UniProtKB-KW"/>
</dbReference>
<dbReference type="Pfam" id="PF03992">
    <property type="entry name" value="ABM"/>
    <property type="match status" value="1"/>
</dbReference>
<dbReference type="InterPro" id="IPR007138">
    <property type="entry name" value="ABM_dom"/>
</dbReference>
<protein>
    <submittedName>
        <fullName evidence="2">Heme-degrading monooxygenase HmoA</fullName>
    </submittedName>
</protein>
<evidence type="ECO:0000313" key="2">
    <source>
        <dbReference type="EMBL" id="MET3601182.1"/>
    </source>
</evidence>
<keyword evidence="2" id="KW-0503">Monooxygenase</keyword>
<dbReference type="PROSITE" id="PS51725">
    <property type="entry name" value="ABM"/>
    <property type="match status" value="1"/>
</dbReference>
<reference evidence="2 3" key="1">
    <citation type="submission" date="2024-06" db="EMBL/GenBank/DDBJ databases">
        <title>Genomic Encyclopedia of Type Strains, Phase IV (KMG-IV): sequencing the most valuable type-strain genomes for metagenomic binning, comparative biology and taxonomic classification.</title>
        <authorList>
            <person name="Goeker M."/>
        </authorList>
    </citation>
    <scope>NUCLEOTIDE SEQUENCE [LARGE SCALE GENOMIC DNA]</scope>
    <source>
        <strain evidence="2 3">DSM 28102</strain>
    </source>
</reference>
<feature type="domain" description="ABM" evidence="1">
    <location>
        <begin position="1"/>
        <end position="94"/>
    </location>
</feature>
<sequence length="100" mass="11318">MNRFKVATGSEQEFEDVWKGRDSRLSELSGFVSFHLLKGKTFEDEGYTLYASHTVWENEDAFTAWTKSEQFRDAHKNAGQSNVSYLGHPAFEGFSSVEGA</sequence>
<keyword evidence="3" id="KW-1185">Reference proteome</keyword>
<dbReference type="Proteomes" id="UP001549164">
    <property type="component" value="Unassembled WGS sequence"/>
</dbReference>
<comment type="caution">
    <text evidence="2">The sequence shown here is derived from an EMBL/GenBank/DDBJ whole genome shotgun (WGS) entry which is preliminary data.</text>
</comment>
<keyword evidence="2" id="KW-0560">Oxidoreductase</keyword>
<dbReference type="PANTHER" id="PTHR34474">
    <property type="entry name" value="SIGNAL TRANSDUCTION PROTEIN TRAP"/>
    <property type="match status" value="1"/>
</dbReference>
<evidence type="ECO:0000259" key="1">
    <source>
        <dbReference type="PROSITE" id="PS51725"/>
    </source>
</evidence>
<dbReference type="SUPFAM" id="SSF54909">
    <property type="entry name" value="Dimeric alpha+beta barrel"/>
    <property type="match status" value="1"/>
</dbReference>
<dbReference type="InterPro" id="IPR050404">
    <property type="entry name" value="Heme-degrading_MO"/>
</dbReference>
<dbReference type="EMBL" id="JBEPLY010000012">
    <property type="protein sequence ID" value="MET3601182.1"/>
    <property type="molecule type" value="Genomic_DNA"/>
</dbReference>
<dbReference type="InterPro" id="IPR011008">
    <property type="entry name" value="Dimeric_a/b-barrel"/>
</dbReference>
<name>A0ABV2IE42_9HYPH</name>
<dbReference type="Gene3D" id="3.30.70.100">
    <property type="match status" value="1"/>
</dbReference>